<keyword evidence="2" id="KW-0547">Nucleotide-binding</keyword>
<keyword evidence="2" id="KW-0378">Hydrolase</keyword>
<dbReference type="PATRIC" id="fig|1299334.3.peg.9734"/>
<name>X7YIL2_MYCXE</name>
<feature type="domain" description="PD-(D/E)XK endonuclease-like" evidence="5">
    <location>
        <begin position="2"/>
        <end position="106"/>
    </location>
</feature>
<reference evidence="6" key="1">
    <citation type="submission" date="2014-01" db="EMBL/GenBank/DDBJ databases">
        <authorList>
            <person name="Brown-Elliot B."/>
            <person name="Wallace R."/>
            <person name="Lenaerts A."/>
            <person name="Ordway D."/>
            <person name="DeGroote M.A."/>
            <person name="Parker T."/>
            <person name="Sizemore C."/>
            <person name="Tallon L.J."/>
            <person name="Sadzewicz L.K."/>
            <person name="Sengamalay N."/>
            <person name="Fraser C.M."/>
            <person name="Hine E."/>
            <person name="Shefchek K.A."/>
            <person name="Das S.P."/>
            <person name="Tettelin H."/>
        </authorList>
    </citation>
    <scope>NUCLEOTIDE SEQUENCE [LARGE SCALE GENOMIC DNA]</scope>
    <source>
        <strain evidence="6">4042</strain>
    </source>
</reference>
<keyword evidence="1" id="KW-0227">DNA damage</keyword>
<gene>
    <name evidence="6" type="ORF">I553_0137</name>
</gene>
<dbReference type="EMBL" id="JAOB01000093">
    <property type="protein sequence ID" value="EUA06949.1"/>
    <property type="molecule type" value="Genomic_DNA"/>
</dbReference>
<dbReference type="Pfam" id="PF12705">
    <property type="entry name" value="PDDEXK_1"/>
    <property type="match status" value="1"/>
</dbReference>
<proteinExistence type="predicted"/>
<protein>
    <submittedName>
        <fullName evidence="6">PD-(D/E)XK nuclease superfamily protein</fullName>
    </submittedName>
</protein>
<dbReference type="GO" id="GO:0006281">
    <property type="term" value="P:DNA repair"/>
    <property type="evidence" value="ECO:0007669"/>
    <property type="project" value="UniProtKB-KW"/>
</dbReference>
<evidence type="ECO:0000256" key="1">
    <source>
        <dbReference type="ARBA" id="ARBA00022763"/>
    </source>
</evidence>
<evidence type="ECO:0000313" key="6">
    <source>
        <dbReference type="EMBL" id="EUA06949.1"/>
    </source>
</evidence>
<evidence type="ECO:0000259" key="5">
    <source>
        <dbReference type="Pfam" id="PF12705"/>
    </source>
</evidence>
<evidence type="ECO:0000256" key="3">
    <source>
        <dbReference type="ARBA" id="ARBA00023204"/>
    </source>
</evidence>
<sequence>MVVVDVKTGKTPVSKDDAQRHAQLALYQLAVAEGLLPHGDEPGGARLVYLGRSGLRAGRTRAGSADAGSRDEWRQLVGRPPRQWPAAVHRPVNDGCPHCPMRPGCPAHAGGPR</sequence>
<organism evidence="6">
    <name type="scientific">Mycobacterium xenopi 4042</name>
    <dbReference type="NCBI Taxonomy" id="1299334"/>
    <lineage>
        <taxon>Bacteria</taxon>
        <taxon>Bacillati</taxon>
        <taxon>Actinomycetota</taxon>
        <taxon>Actinomycetes</taxon>
        <taxon>Mycobacteriales</taxon>
        <taxon>Mycobacteriaceae</taxon>
        <taxon>Mycobacterium</taxon>
    </lineage>
</organism>
<keyword evidence="2" id="KW-0347">Helicase</keyword>
<dbReference type="InterPro" id="IPR011604">
    <property type="entry name" value="PDDEXK-like_dom_sf"/>
</dbReference>
<feature type="region of interest" description="Disordered" evidence="4">
    <location>
        <begin position="80"/>
        <end position="113"/>
    </location>
</feature>
<evidence type="ECO:0000256" key="2">
    <source>
        <dbReference type="ARBA" id="ARBA00022806"/>
    </source>
</evidence>
<dbReference type="InterPro" id="IPR038726">
    <property type="entry name" value="PDDEXK_AddAB-type"/>
</dbReference>
<dbReference type="GO" id="GO:0004386">
    <property type="term" value="F:helicase activity"/>
    <property type="evidence" value="ECO:0007669"/>
    <property type="project" value="UniProtKB-KW"/>
</dbReference>
<dbReference type="AlphaFoldDB" id="X7YIL2"/>
<comment type="caution">
    <text evidence="6">The sequence shown here is derived from an EMBL/GenBank/DDBJ whole genome shotgun (WGS) entry which is preliminary data.</text>
</comment>
<evidence type="ECO:0000256" key="4">
    <source>
        <dbReference type="SAM" id="MobiDB-lite"/>
    </source>
</evidence>
<dbReference type="Gene3D" id="3.90.320.10">
    <property type="match status" value="1"/>
</dbReference>
<keyword evidence="3" id="KW-0234">DNA repair</keyword>
<keyword evidence="2" id="KW-0067">ATP-binding</keyword>
<accession>X7YIL2</accession>